<dbReference type="Gene3D" id="1.10.630.10">
    <property type="entry name" value="Cytochrome P450"/>
    <property type="match status" value="1"/>
</dbReference>
<keyword evidence="3" id="KW-1185">Reference proteome</keyword>
<gene>
    <name evidence="2" type="ORF">I6I98_14330</name>
</gene>
<dbReference type="EMBL" id="CP068224">
    <property type="protein sequence ID" value="QQT51476.1"/>
    <property type="molecule type" value="Genomic_DNA"/>
</dbReference>
<proteinExistence type="inferred from homology"/>
<evidence type="ECO:0000256" key="1">
    <source>
        <dbReference type="ARBA" id="ARBA00010617"/>
    </source>
</evidence>
<dbReference type="CDD" id="cd00302">
    <property type="entry name" value="cytochrome_P450"/>
    <property type="match status" value="1"/>
</dbReference>
<dbReference type="SUPFAM" id="SSF48264">
    <property type="entry name" value="Cytochrome P450"/>
    <property type="match status" value="1"/>
</dbReference>
<comment type="similarity">
    <text evidence="1">Belongs to the cytochrome P450 family.</text>
</comment>
<evidence type="ECO:0000313" key="3">
    <source>
        <dbReference type="Proteomes" id="UP000595498"/>
    </source>
</evidence>
<protein>
    <submittedName>
        <fullName evidence="2">Cytochrome P450</fullName>
    </submittedName>
</protein>
<dbReference type="InterPro" id="IPR036396">
    <property type="entry name" value="Cyt_P450_sf"/>
</dbReference>
<sequence>MIEVKDEYWELRDAQNFNYDKSRRCYLATTQEDVERFLKSDDVTVEYLFRASRHVFGKTMLDSDSPEMLTIKREVARFFTLKAIKCYEVQFIKKITEDLIQTIRQQNDEIIDFHREIAQRIPTKVILALYGIDEGLDIEIFYHLDKLVRYIDNPNYPLTDALNSKQYLTDFLVKCLSGSIKLDKNGLISSIDRNLFEDEQDLINTLLMVLAAGMATTISAFDALILKMYEEKDKLKFFITEKEIKDFISESLMEDPPLHSTVRFVKTSLEYKGKELKKFDNINVNLASANFEQVCPITGNRSAKTTSYTFGKGKHACLGSHLAISELVIFVQEFLPFIEEFKLGQSPEDLLLTGTTIKTYSNIKLKRT</sequence>
<dbReference type="InterPro" id="IPR017972">
    <property type="entry name" value="Cyt_P450_CS"/>
</dbReference>
<accession>A0ABX7CHK3</accession>
<dbReference type="PANTHER" id="PTHR46696">
    <property type="entry name" value="P450, PUTATIVE (EUROFUNG)-RELATED"/>
    <property type="match status" value="1"/>
</dbReference>
<dbReference type="PROSITE" id="PS00086">
    <property type="entry name" value="CYTOCHROME_P450"/>
    <property type="match status" value="1"/>
</dbReference>
<dbReference type="PANTHER" id="PTHR46696:SF1">
    <property type="entry name" value="CYTOCHROME P450 YJIB-RELATED"/>
    <property type="match status" value="1"/>
</dbReference>
<evidence type="ECO:0000313" key="2">
    <source>
        <dbReference type="EMBL" id="QQT51476.1"/>
    </source>
</evidence>
<name>A0ABX7CHK3_SPHMU</name>
<dbReference type="Proteomes" id="UP000595498">
    <property type="component" value="Chromosome"/>
</dbReference>
<organism evidence="2 3">
    <name type="scientific">Sphingobacterium multivorum</name>
    <dbReference type="NCBI Taxonomy" id="28454"/>
    <lineage>
        <taxon>Bacteria</taxon>
        <taxon>Pseudomonadati</taxon>
        <taxon>Bacteroidota</taxon>
        <taxon>Sphingobacteriia</taxon>
        <taxon>Sphingobacteriales</taxon>
        <taxon>Sphingobacteriaceae</taxon>
        <taxon>Sphingobacterium</taxon>
    </lineage>
</organism>
<reference evidence="2 3" key="1">
    <citation type="submission" date="2021-01" db="EMBL/GenBank/DDBJ databases">
        <title>FDA dAtabase for Regulatory Grade micrObial Sequences (FDA-ARGOS): Supporting development and validation of Infectious Disease Dx tests.</title>
        <authorList>
            <person name="Sproer C."/>
            <person name="Gronow S."/>
            <person name="Severitt S."/>
            <person name="Schroder I."/>
            <person name="Tallon L."/>
            <person name="Sadzewicz L."/>
            <person name="Zhao X."/>
            <person name="Boylan J."/>
            <person name="Ott S."/>
            <person name="Bowen H."/>
            <person name="Vavikolanu K."/>
            <person name="Mehta A."/>
            <person name="Aluvathingal J."/>
            <person name="Nadendla S."/>
            <person name="Lowell S."/>
            <person name="Myers T."/>
            <person name="Yan Y."/>
            <person name="Sichtig H."/>
        </authorList>
    </citation>
    <scope>NUCLEOTIDE SEQUENCE [LARGE SCALE GENOMIC DNA]</scope>
    <source>
        <strain evidence="2 3">FDAARGOS_1141</strain>
    </source>
</reference>